<name>A0ABT7A676_9ACTN</name>
<dbReference type="Proteomes" id="UP001214441">
    <property type="component" value="Unassembled WGS sequence"/>
</dbReference>
<keyword evidence="1" id="KW-0812">Transmembrane</keyword>
<comment type="caution">
    <text evidence="2">The sequence shown here is derived from an EMBL/GenBank/DDBJ whole genome shotgun (WGS) entry which is preliminary data.</text>
</comment>
<dbReference type="RefSeq" id="WP_274043400.1">
    <property type="nucleotide sequence ID" value="NZ_JANCPR020000046.1"/>
</dbReference>
<evidence type="ECO:0008006" key="4">
    <source>
        <dbReference type="Google" id="ProtNLM"/>
    </source>
</evidence>
<keyword evidence="3" id="KW-1185">Reference proteome</keyword>
<dbReference type="EMBL" id="JANCPR020000046">
    <property type="protein sequence ID" value="MDJ1136806.1"/>
    <property type="molecule type" value="Genomic_DNA"/>
</dbReference>
<keyword evidence="1" id="KW-1133">Transmembrane helix</keyword>
<proteinExistence type="predicted"/>
<sequence>MGSRNPEKWLYLSGVAVMGLLMLFAIGWPAVVLAAVASALGSVGFLIARAARRGASALRAGKGRRPGTWLALGAATAPVALLGLLVSYAVGAFAGALDMRKACMVQQESYDAGYRQQHAGEMDHWFPLHNKCNADFDLVPGWVNPVVAICAGLVAAGVITAAVAAVAHIALRRKQRRCPPDLPRVDS</sequence>
<keyword evidence="1" id="KW-0472">Membrane</keyword>
<feature type="transmembrane region" description="Helical" evidence="1">
    <location>
        <begin position="146"/>
        <end position="171"/>
    </location>
</feature>
<evidence type="ECO:0000313" key="3">
    <source>
        <dbReference type="Proteomes" id="UP001214441"/>
    </source>
</evidence>
<reference evidence="2 3" key="1">
    <citation type="submission" date="2023-05" db="EMBL/GenBank/DDBJ databases">
        <title>Streptantibioticus silvisoli sp. nov., acidotolerant actinomycetes 1 from pine litter.</title>
        <authorList>
            <person name="Swiecimska M."/>
            <person name="Golinska P."/>
            <person name="Sangal V."/>
            <person name="Wachnowicz B."/>
            <person name="Goodfellow M."/>
        </authorList>
    </citation>
    <scope>NUCLEOTIDE SEQUENCE [LARGE SCALE GENOMIC DNA]</scope>
    <source>
        <strain evidence="2 3">DSM 42109</strain>
    </source>
</reference>
<feature type="transmembrane region" description="Helical" evidence="1">
    <location>
        <begin position="69"/>
        <end position="90"/>
    </location>
</feature>
<gene>
    <name evidence="2" type="ORF">NMN56_033625</name>
</gene>
<feature type="transmembrane region" description="Helical" evidence="1">
    <location>
        <begin position="9"/>
        <end position="26"/>
    </location>
</feature>
<evidence type="ECO:0000313" key="2">
    <source>
        <dbReference type="EMBL" id="MDJ1136806.1"/>
    </source>
</evidence>
<accession>A0ABT7A676</accession>
<protein>
    <recommendedName>
        <fullName evidence="4">Integral membrane protein</fullName>
    </recommendedName>
</protein>
<organism evidence="2 3">
    <name type="scientific">Streptomyces iconiensis</name>
    <dbReference type="NCBI Taxonomy" id="1384038"/>
    <lineage>
        <taxon>Bacteria</taxon>
        <taxon>Bacillati</taxon>
        <taxon>Actinomycetota</taxon>
        <taxon>Actinomycetes</taxon>
        <taxon>Kitasatosporales</taxon>
        <taxon>Streptomycetaceae</taxon>
        <taxon>Streptomyces</taxon>
    </lineage>
</organism>
<evidence type="ECO:0000256" key="1">
    <source>
        <dbReference type="SAM" id="Phobius"/>
    </source>
</evidence>